<organism evidence="2 3">
    <name type="scientific">Trichoderma aggressivum f. europaeum</name>
    <dbReference type="NCBI Taxonomy" id="173218"/>
    <lineage>
        <taxon>Eukaryota</taxon>
        <taxon>Fungi</taxon>
        <taxon>Dikarya</taxon>
        <taxon>Ascomycota</taxon>
        <taxon>Pezizomycotina</taxon>
        <taxon>Sordariomycetes</taxon>
        <taxon>Hypocreomycetidae</taxon>
        <taxon>Hypocreales</taxon>
        <taxon>Hypocreaceae</taxon>
        <taxon>Trichoderma</taxon>
    </lineage>
</organism>
<sequence>MLSPPEFAPVISFAPQSFNHIKHVIFDNRCLQVEGADLIRSERLVIVDAIKDCETDSSGSTLENHSRLRAQNLRCISDSFDSDGYLQSSPTVESFDIAAKPTIKAGPDPTSSKKLRRSLLSSTSSIPKPSFKIASTTTPLSVSIVAEQDENIPPTSDGFSPLDPPTPRLVNKLPKSRTMSALQDLKTSISRPSLAARSINTSAFSGTSAKISPSSTAKATTPPQLSKLNLMQPSTISLAKSVQSCSSESPSIRISNAQSSAYWSGRFMALHDRFSSENLAADARESRQSLAGSSSAQAKTPYSSFYQRTSHLPTSTTTSALRTLMTSSNTPSVTEEDTRCRRVFDYLDSLCITLEARRSLHAWQQAYARRNGRPCLLPEGGSMEEKGFMAKIFGSSAIRKSERRSLTGLRHGSYTHENKSKSFLSGSLSRSSRGNRLTMS</sequence>
<feature type="region of interest" description="Disordered" evidence="1">
    <location>
        <begin position="404"/>
        <end position="440"/>
    </location>
</feature>
<dbReference type="RefSeq" id="XP_062751513.1">
    <property type="nucleotide sequence ID" value="XM_062904437.1"/>
</dbReference>
<name>A0AAE1I8C2_9HYPO</name>
<proteinExistence type="predicted"/>
<dbReference type="Proteomes" id="UP001273209">
    <property type="component" value="Unassembled WGS sequence"/>
</dbReference>
<dbReference type="EMBL" id="JAWRVG010000054">
    <property type="protein sequence ID" value="KAK4063325.1"/>
    <property type="molecule type" value="Genomic_DNA"/>
</dbReference>
<evidence type="ECO:0000313" key="2">
    <source>
        <dbReference type="EMBL" id="KAK4063325.1"/>
    </source>
</evidence>
<evidence type="ECO:0000256" key="1">
    <source>
        <dbReference type="SAM" id="MobiDB-lite"/>
    </source>
</evidence>
<reference evidence="2" key="1">
    <citation type="submission" date="2023-11" db="EMBL/GenBank/DDBJ databases">
        <title>The genome sequences of three competitors of mushroom-forming fungi.</title>
        <authorList>
            <person name="Beijen E."/>
            <person name="Ohm R.A."/>
        </authorList>
    </citation>
    <scope>NUCLEOTIDE SEQUENCE</scope>
    <source>
        <strain evidence="2">CBS 100526</strain>
    </source>
</reference>
<comment type="caution">
    <text evidence="2">The sequence shown here is derived from an EMBL/GenBank/DDBJ whole genome shotgun (WGS) entry which is preliminary data.</text>
</comment>
<gene>
    <name evidence="2" type="ORF">Triagg1_9476</name>
</gene>
<evidence type="ECO:0000313" key="3">
    <source>
        <dbReference type="Proteomes" id="UP001273209"/>
    </source>
</evidence>
<feature type="compositionally biased region" description="Low complexity" evidence="1">
    <location>
        <begin position="421"/>
        <end position="434"/>
    </location>
</feature>
<accession>A0AAE1I8C2</accession>
<dbReference type="GeneID" id="87924342"/>
<protein>
    <submittedName>
        <fullName evidence="2">Uncharacterized protein</fullName>
    </submittedName>
</protein>
<dbReference type="AlphaFoldDB" id="A0AAE1I8C2"/>
<keyword evidence="3" id="KW-1185">Reference proteome</keyword>
<feature type="region of interest" description="Disordered" evidence="1">
    <location>
        <begin position="205"/>
        <end position="225"/>
    </location>
</feature>